<dbReference type="GO" id="GO:0006355">
    <property type="term" value="P:regulation of DNA-templated transcription"/>
    <property type="evidence" value="ECO:0007669"/>
    <property type="project" value="InterPro"/>
</dbReference>
<evidence type="ECO:0000259" key="3">
    <source>
        <dbReference type="Pfam" id="PF13545"/>
    </source>
</evidence>
<sequence>MKNKTKNATLKSIIDVILYENPSTQDEIAERLGITRRYVTKLLQPLIKEGLVRRAYIVDIKRLEEFPDLFDEEITSREYAGSFFIKEMLRDMASHVCKQLRASFKSLEEYDEELANDALKMDYITNTMHEKVRASVDTAISMNPYSEFSKTMNFTEIAYDLERIGDHSAIMPNFVIKEAYEVDPAMMDYLRKMFSIAIEMLETAMEAFLNEKLELKGRLMSLEDEIHRVQKSALNCVATQMAETPFEDKERSTYYISLSRIVKTLERIADISIEIFDTAGEYYRNIPRTTTPERFRRREKEFDFE</sequence>
<dbReference type="SUPFAM" id="SSF46785">
    <property type="entry name" value="Winged helix' DNA-binding domain"/>
    <property type="match status" value="1"/>
</dbReference>
<dbReference type="SUPFAM" id="SSF109755">
    <property type="entry name" value="PhoU-like"/>
    <property type="match status" value="1"/>
</dbReference>
<dbReference type="RefSeq" id="WP_261599671.1">
    <property type="nucleotide sequence ID" value="NZ_CP104550.1"/>
</dbReference>
<dbReference type="InterPro" id="IPR012318">
    <property type="entry name" value="HTH_CRP"/>
</dbReference>
<evidence type="ECO:0000313" key="5">
    <source>
        <dbReference type="EMBL" id="UXH31984.1"/>
    </source>
</evidence>
<accession>A0A9E7UH29</accession>
<dbReference type="GeneID" id="75105863"/>
<dbReference type="PANTHER" id="PTHR42930">
    <property type="entry name" value="PHOSPHATE-SPECIFIC TRANSPORT SYSTEM ACCESSORY PROTEIN PHOU"/>
    <property type="match status" value="1"/>
</dbReference>
<feature type="coiled-coil region" evidence="1">
    <location>
        <begin position="198"/>
        <end position="232"/>
    </location>
</feature>
<evidence type="ECO:0000313" key="6">
    <source>
        <dbReference type="Proteomes" id="UP001369247"/>
    </source>
</evidence>
<dbReference type="InterPro" id="IPR026022">
    <property type="entry name" value="PhoU_dom"/>
</dbReference>
<gene>
    <name evidence="5" type="ORF">N5910_01385</name>
    <name evidence="4" type="ORF">U2150_07440</name>
</gene>
<dbReference type="GO" id="GO:0003677">
    <property type="term" value="F:DNA binding"/>
    <property type="evidence" value="ECO:0007669"/>
    <property type="project" value="InterPro"/>
</dbReference>
<protein>
    <submittedName>
        <fullName evidence="5">Helix-turn-helix domain-containing protein</fullName>
    </submittedName>
    <submittedName>
        <fullName evidence="4">PhoU domain-containing protein</fullName>
    </submittedName>
</protein>
<dbReference type="InterPro" id="IPR011991">
    <property type="entry name" value="ArsR-like_HTH"/>
</dbReference>
<keyword evidence="1" id="KW-0175">Coiled coil</keyword>
<dbReference type="EMBL" id="CP104550">
    <property type="protein sequence ID" value="UXH31984.1"/>
    <property type="molecule type" value="Genomic_DNA"/>
</dbReference>
<dbReference type="EMBL" id="JAXUHJ010000010">
    <property type="protein sequence ID" value="MEJ8543318.1"/>
    <property type="molecule type" value="Genomic_DNA"/>
</dbReference>
<dbReference type="Proteomes" id="UP001065373">
    <property type="component" value="Chromosome"/>
</dbReference>
<evidence type="ECO:0000256" key="1">
    <source>
        <dbReference type="SAM" id="Coils"/>
    </source>
</evidence>
<dbReference type="PANTHER" id="PTHR42930:SF3">
    <property type="entry name" value="PHOSPHATE-SPECIFIC TRANSPORT SYSTEM ACCESSORY PROTEIN PHOU"/>
    <property type="match status" value="1"/>
</dbReference>
<feature type="domain" description="HTH crp-type" evidence="3">
    <location>
        <begin position="22"/>
        <end position="65"/>
    </location>
</feature>
<reference evidence="4 6" key="2">
    <citation type="submission" date="2023-12" db="EMBL/GenBank/DDBJ databases">
        <title>Phenotypic and Genomic Characterization of Methanothermobacter wolfeii Strain BSEL, a CO2-Capturing Archaeon with Minimal Nutrient Requirements.</title>
        <authorList>
            <person name="Ale Enriquez F."/>
            <person name="Ahring B.K."/>
        </authorList>
    </citation>
    <scope>NUCLEOTIDE SEQUENCE [LARGE SCALE GENOMIC DNA]</scope>
    <source>
        <strain evidence="4 6">BSEL-1</strain>
    </source>
</reference>
<proteinExistence type="predicted"/>
<feature type="domain" description="PhoU" evidence="2">
    <location>
        <begin position="89"/>
        <end position="169"/>
    </location>
</feature>
<dbReference type="InterPro" id="IPR036388">
    <property type="entry name" value="WH-like_DNA-bd_sf"/>
</dbReference>
<name>A0A9E7UH29_METWO</name>
<dbReference type="Proteomes" id="UP001369247">
    <property type="component" value="Unassembled WGS sequence"/>
</dbReference>
<dbReference type="CDD" id="cd00090">
    <property type="entry name" value="HTH_ARSR"/>
    <property type="match status" value="1"/>
</dbReference>
<dbReference type="InterPro" id="IPR038078">
    <property type="entry name" value="PhoU-like_sf"/>
</dbReference>
<evidence type="ECO:0000259" key="2">
    <source>
        <dbReference type="Pfam" id="PF01895"/>
    </source>
</evidence>
<dbReference type="Pfam" id="PF01895">
    <property type="entry name" value="PhoU"/>
    <property type="match status" value="2"/>
</dbReference>
<evidence type="ECO:0000313" key="4">
    <source>
        <dbReference type="EMBL" id="MEJ8543318.1"/>
    </source>
</evidence>
<dbReference type="InterPro" id="IPR036390">
    <property type="entry name" value="WH_DNA-bd_sf"/>
</dbReference>
<dbReference type="GO" id="GO:0045936">
    <property type="term" value="P:negative regulation of phosphate metabolic process"/>
    <property type="evidence" value="ECO:0007669"/>
    <property type="project" value="InterPro"/>
</dbReference>
<reference evidence="5" key="1">
    <citation type="submission" date="2022-09" db="EMBL/GenBank/DDBJ databases">
        <title>Characterization of three MwoI isoschizomers from sequenced genome and metagenomes.</title>
        <authorList>
            <person name="Fomenkov A."/>
            <person name="Xu S.Y."/>
            <person name="Roberts R.J."/>
        </authorList>
    </citation>
    <scope>NUCLEOTIDE SEQUENCE</scope>
    <source>
        <strain evidence="5">DSM 2970</strain>
    </source>
</reference>
<organism evidence="5">
    <name type="scientific">Methanothermobacter wolfeii</name>
    <name type="common">Methanobacterium wolfei</name>
    <dbReference type="NCBI Taxonomy" id="145261"/>
    <lineage>
        <taxon>Archaea</taxon>
        <taxon>Methanobacteriati</taxon>
        <taxon>Methanobacteriota</taxon>
        <taxon>Methanomada group</taxon>
        <taxon>Methanobacteria</taxon>
        <taxon>Methanobacteriales</taxon>
        <taxon>Methanobacteriaceae</taxon>
        <taxon>Methanothermobacter</taxon>
    </lineage>
</organism>
<dbReference type="AlphaFoldDB" id="A0A9E7UH29"/>
<dbReference type="InterPro" id="IPR028366">
    <property type="entry name" value="PhoU"/>
</dbReference>
<keyword evidence="6" id="KW-1185">Reference proteome</keyword>
<dbReference type="Pfam" id="PF13545">
    <property type="entry name" value="HTH_Crp_2"/>
    <property type="match status" value="1"/>
</dbReference>
<dbReference type="GO" id="GO:0030643">
    <property type="term" value="P:intracellular phosphate ion homeostasis"/>
    <property type="evidence" value="ECO:0007669"/>
    <property type="project" value="InterPro"/>
</dbReference>
<dbReference type="Gene3D" id="1.10.10.10">
    <property type="entry name" value="Winged helix-like DNA-binding domain superfamily/Winged helix DNA-binding domain"/>
    <property type="match status" value="1"/>
</dbReference>
<dbReference type="Gene3D" id="1.20.58.220">
    <property type="entry name" value="Phosphate transport system protein phou homolog 2, domain 2"/>
    <property type="match status" value="2"/>
</dbReference>
<feature type="domain" description="PhoU" evidence="2">
    <location>
        <begin position="190"/>
        <end position="275"/>
    </location>
</feature>